<evidence type="ECO:0000313" key="3">
    <source>
        <dbReference type="Proteomes" id="UP001243717"/>
    </source>
</evidence>
<sequence>MKIPNQSKHGLMIFTAVCLASASIQAETLISYSASNGYVATDANFARPTAQVASNPYVYRTSFSDTNQMSPVSGYTGPTFYGGHEFWSDSVDGGFSRRQIRNNTGSDNTDQIYLQSYSSGGFLNEELRLAGVYIFKQEDFSNDLNTGAVTLTSLTVSTAGFINSTDESLDFDGRYVVQVAGGNYYVSQTALNLRQNNGSFSLSGTALSNEQWALYTPSTSLNFDQNAASYTSISLSEITAVGLYFEEDEWIGTDSSSTAYGLGIRSFEASGTSSIPEPAHAGAMILAIVCSVGAFLRRPNH</sequence>
<gene>
    <name evidence="2" type="ORF">QEH59_00975</name>
</gene>
<dbReference type="RefSeq" id="WP_308983486.1">
    <property type="nucleotide sequence ID" value="NZ_JARXIC010000001.1"/>
</dbReference>
<organism evidence="2 3">
    <name type="scientific">Thalassobacterium sedimentorum</name>
    <dbReference type="NCBI Taxonomy" id="3041258"/>
    <lineage>
        <taxon>Bacteria</taxon>
        <taxon>Pseudomonadati</taxon>
        <taxon>Verrucomicrobiota</taxon>
        <taxon>Opitutia</taxon>
        <taxon>Puniceicoccales</taxon>
        <taxon>Coraliomargaritaceae</taxon>
        <taxon>Thalassobacterium</taxon>
    </lineage>
</organism>
<accession>A0ABU1AFR8</accession>
<proteinExistence type="predicted"/>
<feature type="signal peptide" evidence="1">
    <location>
        <begin position="1"/>
        <end position="26"/>
    </location>
</feature>
<comment type="caution">
    <text evidence="2">The sequence shown here is derived from an EMBL/GenBank/DDBJ whole genome shotgun (WGS) entry which is preliminary data.</text>
</comment>
<dbReference type="EMBL" id="JARXIC010000001">
    <property type="protein sequence ID" value="MDQ8192978.1"/>
    <property type="molecule type" value="Genomic_DNA"/>
</dbReference>
<dbReference type="Proteomes" id="UP001243717">
    <property type="component" value="Unassembled WGS sequence"/>
</dbReference>
<evidence type="ECO:0000256" key="1">
    <source>
        <dbReference type="SAM" id="SignalP"/>
    </source>
</evidence>
<keyword evidence="3" id="KW-1185">Reference proteome</keyword>
<evidence type="ECO:0008006" key="4">
    <source>
        <dbReference type="Google" id="ProtNLM"/>
    </source>
</evidence>
<keyword evidence="1" id="KW-0732">Signal</keyword>
<evidence type="ECO:0000313" key="2">
    <source>
        <dbReference type="EMBL" id="MDQ8192978.1"/>
    </source>
</evidence>
<name>A0ABU1AFR8_9BACT</name>
<feature type="chain" id="PRO_5045528075" description="PEP-CTERM sorting domain-containing protein" evidence="1">
    <location>
        <begin position="27"/>
        <end position="301"/>
    </location>
</feature>
<reference evidence="2 3" key="1">
    <citation type="submission" date="2023-04" db="EMBL/GenBank/DDBJ databases">
        <title>A novel bacteria isolated from coastal sediment.</title>
        <authorList>
            <person name="Liu X.-J."/>
            <person name="Du Z.-J."/>
        </authorList>
    </citation>
    <scope>NUCLEOTIDE SEQUENCE [LARGE SCALE GENOMIC DNA]</scope>
    <source>
        <strain evidence="2 3">SDUM461004</strain>
    </source>
</reference>
<protein>
    <recommendedName>
        <fullName evidence="4">PEP-CTERM sorting domain-containing protein</fullName>
    </recommendedName>
</protein>